<proteinExistence type="predicted"/>
<reference evidence="2 3" key="1">
    <citation type="journal article" date="2019" name="Nat. Ecol. Evol.">
        <title>Megaphylogeny resolves global patterns of mushroom evolution.</title>
        <authorList>
            <person name="Varga T."/>
            <person name="Krizsan K."/>
            <person name="Foldi C."/>
            <person name="Dima B."/>
            <person name="Sanchez-Garcia M."/>
            <person name="Sanchez-Ramirez S."/>
            <person name="Szollosi G.J."/>
            <person name="Szarkandi J.G."/>
            <person name="Papp V."/>
            <person name="Albert L."/>
            <person name="Andreopoulos W."/>
            <person name="Angelini C."/>
            <person name="Antonin V."/>
            <person name="Barry K.W."/>
            <person name="Bougher N.L."/>
            <person name="Buchanan P."/>
            <person name="Buyck B."/>
            <person name="Bense V."/>
            <person name="Catcheside P."/>
            <person name="Chovatia M."/>
            <person name="Cooper J."/>
            <person name="Damon W."/>
            <person name="Desjardin D."/>
            <person name="Finy P."/>
            <person name="Geml J."/>
            <person name="Haridas S."/>
            <person name="Hughes K."/>
            <person name="Justo A."/>
            <person name="Karasinski D."/>
            <person name="Kautmanova I."/>
            <person name="Kiss B."/>
            <person name="Kocsube S."/>
            <person name="Kotiranta H."/>
            <person name="LaButti K.M."/>
            <person name="Lechner B.E."/>
            <person name="Liimatainen K."/>
            <person name="Lipzen A."/>
            <person name="Lukacs Z."/>
            <person name="Mihaltcheva S."/>
            <person name="Morgado L.N."/>
            <person name="Niskanen T."/>
            <person name="Noordeloos M.E."/>
            <person name="Ohm R.A."/>
            <person name="Ortiz-Santana B."/>
            <person name="Ovrebo C."/>
            <person name="Racz N."/>
            <person name="Riley R."/>
            <person name="Savchenko A."/>
            <person name="Shiryaev A."/>
            <person name="Soop K."/>
            <person name="Spirin V."/>
            <person name="Szebenyi C."/>
            <person name="Tomsovsky M."/>
            <person name="Tulloss R.E."/>
            <person name="Uehling J."/>
            <person name="Grigoriev I.V."/>
            <person name="Vagvolgyi C."/>
            <person name="Papp T."/>
            <person name="Martin F.M."/>
            <person name="Miettinen O."/>
            <person name="Hibbett D.S."/>
            <person name="Nagy L.G."/>
        </authorList>
    </citation>
    <scope>NUCLEOTIDE SEQUENCE [LARGE SCALE GENOMIC DNA]</scope>
    <source>
        <strain evidence="2 3">CBS 166.37</strain>
    </source>
</reference>
<keyword evidence="1" id="KW-0812">Transmembrane</keyword>
<feature type="transmembrane region" description="Helical" evidence="1">
    <location>
        <begin position="69"/>
        <end position="88"/>
    </location>
</feature>
<keyword evidence="1" id="KW-1133">Transmembrane helix</keyword>
<evidence type="ECO:0000313" key="2">
    <source>
        <dbReference type="EMBL" id="TFK33731.1"/>
    </source>
</evidence>
<keyword evidence="3" id="KW-1185">Reference proteome</keyword>
<protein>
    <submittedName>
        <fullName evidence="2">Uncharacterized protein</fullName>
    </submittedName>
</protein>
<keyword evidence="1" id="KW-0472">Membrane</keyword>
<evidence type="ECO:0000313" key="3">
    <source>
        <dbReference type="Proteomes" id="UP000308652"/>
    </source>
</evidence>
<dbReference type="EMBL" id="ML213642">
    <property type="protein sequence ID" value="TFK33731.1"/>
    <property type="molecule type" value="Genomic_DNA"/>
</dbReference>
<evidence type="ECO:0000256" key="1">
    <source>
        <dbReference type="SAM" id="Phobius"/>
    </source>
</evidence>
<accession>A0A5C3LY86</accession>
<organism evidence="2 3">
    <name type="scientific">Crucibulum laeve</name>
    <dbReference type="NCBI Taxonomy" id="68775"/>
    <lineage>
        <taxon>Eukaryota</taxon>
        <taxon>Fungi</taxon>
        <taxon>Dikarya</taxon>
        <taxon>Basidiomycota</taxon>
        <taxon>Agaricomycotina</taxon>
        <taxon>Agaricomycetes</taxon>
        <taxon>Agaricomycetidae</taxon>
        <taxon>Agaricales</taxon>
        <taxon>Agaricineae</taxon>
        <taxon>Nidulariaceae</taxon>
        <taxon>Crucibulum</taxon>
    </lineage>
</organism>
<feature type="transmembrane region" description="Helical" evidence="1">
    <location>
        <begin position="36"/>
        <end position="62"/>
    </location>
</feature>
<sequence length="199" mass="22484">MPFFDDPDVENILLVSSKSLSEEHVPLPSSTPSKHIIFSVFKHATFALFVLMELALCIANIFPMEKSTLLFVVTLLSVFVVPLIYTLWTRLWEEDQVLYLLFSERMKFSIFVVMLGAEARRSLEQLGDLITLDPSIPHFSYIPDIILISHNLALAAVQFLLSSFVMYGLGAAWYLAALLNRNKGQSLFSVCSPTLITHR</sequence>
<gene>
    <name evidence="2" type="ORF">BDQ12DRAFT_765984</name>
</gene>
<dbReference type="AlphaFoldDB" id="A0A5C3LY86"/>
<name>A0A5C3LY86_9AGAR</name>
<dbReference type="Proteomes" id="UP000308652">
    <property type="component" value="Unassembled WGS sequence"/>
</dbReference>
<feature type="transmembrane region" description="Helical" evidence="1">
    <location>
        <begin position="152"/>
        <end position="176"/>
    </location>
</feature>